<accession>A0A2P2LUX7</accession>
<keyword evidence="1" id="KW-1133">Transmembrane helix</keyword>
<protein>
    <submittedName>
        <fullName evidence="2">Glutathione synthetaseic</fullName>
    </submittedName>
</protein>
<proteinExistence type="predicted"/>
<organism evidence="2">
    <name type="scientific">Rhizophora mucronata</name>
    <name type="common">Asiatic mangrove</name>
    <dbReference type="NCBI Taxonomy" id="61149"/>
    <lineage>
        <taxon>Eukaryota</taxon>
        <taxon>Viridiplantae</taxon>
        <taxon>Streptophyta</taxon>
        <taxon>Embryophyta</taxon>
        <taxon>Tracheophyta</taxon>
        <taxon>Spermatophyta</taxon>
        <taxon>Magnoliopsida</taxon>
        <taxon>eudicotyledons</taxon>
        <taxon>Gunneridae</taxon>
        <taxon>Pentapetalae</taxon>
        <taxon>rosids</taxon>
        <taxon>fabids</taxon>
        <taxon>Malpighiales</taxon>
        <taxon>Rhizophoraceae</taxon>
        <taxon>Rhizophora</taxon>
    </lineage>
</organism>
<dbReference type="AlphaFoldDB" id="A0A2P2LUX7"/>
<keyword evidence="1" id="KW-0472">Membrane</keyword>
<keyword evidence="1" id="KW-0812">Transmembrane</keyword>
<dbReference type="EMBL" id="GGEC01041281">
    <property type="protein sequence ID" value="MBX21765.1"/>
    <property type="molecule type" value="Transcribed_RNA"/>
</dbReference>
<sequence length="89" mass="10638">MESTLDWIPNKYLLTLLPISLLRHWLKLGLSMMTLVLWLWLLFSLRSATCMTNIGFVPYCRKVIISEPLEELWLKLIKKGNFYRMEHLL</sequence>
<evidence type="ECO:0000256" key="1">
    <source>
        <dbReference type="SAM" id="Phobius"/>
    </source>
</evidence>
<reference evidence="2" key="1">
    <citation type="submission" date="2018-02" db="EMBL/GenBank/DDBJ databases">
        <title>Rhizophora mucronata_Transcriptome.</title>
        <authorList>
            <person name="Meera S.P."/>
            <person name="Sreeshan A."/>
            <person name="Augustine A."/>
        </authorList>
    </citation>
    <scope>NUCLEOTIDE SEQUENCE</scope>
    <source>
        <tissue evidence="2">Leaf</tissue>
    </source>
</reference>
<evidence type="ECO:0000313" key="2">
    <source>
        <dbReference type="EMBL" id="MBX21765.1"/>
    </source>
</evidence>
<feature type="transmembrane region" description="Helical" evidence="1">
    <location>
        <begin position="24"/>
        <end position="43"/>
    </location>
</feature>
<name>A0A2P2LUX7_RHIMU</name>